<dbReference type="EMBL" id="CAMPGE010019517">
    <property type="protein sequence ID" value="CAI2377844.1"/>
    <property type="molecule type" value="Genomic_DNA"/>
</dbReference>
<evidence type="ECO:0000313" key="1">
    <source>
        <dbReference type="EMBL" id="CAI2377844.1"/>
    </source>
</evidence>
<evidence type="ECO:0000313" key="2">
    <source>
        <dbReference type="Proteomes" id="UP001295684"/>
    </source>
</evidence>
<dbReference type="AlphaFoldDB" id="A0AAD1XS90"/>
<protein>
    <submittedName>
        <fullName evidence="1">Uncharacterized protein</fullName>
    </submittedName>
</protein>
<reference evidence="1" key="1">
    <citation type="submission" date="2023-07" db="EMBL/GenBank/DDBJ databases">
        <authorList>
            <consortium name="AG Swart"/>
            <person name="Singh M."/>
            <person name="Singh A."/>
            <person name="Seah K."/>
            <person name="Emmerich C."/>
        </authorList>
    </citation>
    <scope>NUCLEOTIDE SEQUENCE</scope>
    <source>
        <strain evidence="1">DP1</strain>
    </source>
</reference>
<keyword evidence="2" id="KW-1185">Reference proteome</keyword>
<accession>A0AAD1XS90</accession>
<proteinExistence type="predicted"/>
<organism evidence="1 2">
    <name type="scientific">Euplotes crassus</name>
    <dbReference type="NCBI Taxonomy" id="5936"/>
    <lineage>
        <taxon>Eukaryota</taxon>
        <taxon>Sar</taxon>
        <taxon>Alveolata</taxon>
        <taxon>Ciliophora</taxon>
        <taxon>Intramacronucleata</taxon>
        <taxon>Spirotrichea</taxon>
        <taxon>Hypotrichia</taxon>
        <taxon>Euplotida</taxon>
        <taxon>Euplotidae</taxon>
        <taxon>Moneuplotes</taxon>
    </lineage>
</organism>
<comment type="caution">
    <text evidence="1">The sequence shown here is derived from an EMBL/GenBank/DDBJ whole genome shotgun (WGS) entry which is preliminary data.</text>
</comment>
<sequence>MIFVCIIYPLSYILNESETSEILGTCNLTSILFCSACRLICKKETTKKASMSK</sequence>
<dbReference type="Proteomes" id="UP001295684">
    <property type="component" value="Unassembled WGS sequence"/>
</dbReference>
<name>A0AAD1XS90_EUPCR</name>
<gene>
    <name evidence="1" type="ORF">ECRASSUSDP1_LOCUS19234</name>
</gene>